<evidence type="ECO:0000313" key="2">
    <source>
        <dbReference type="Proteomes" id="UP001500325"/>
    </source>
</evidence>
<comment type="caution">
    <text evidence="1">The sequence shown here is derived from an EMBL/GenBank/DDBJ whole genome shotgun (WGS) entry which is preliminary data.</text>
</comment>
<keyword evidence="2" id="KW-1185">Reference proteome</keyword>
<dbReference type="RefSeq" id="WP_345384669.1">
    <property type="nucleotide sequence ID" value="NZ_BAABIC010000037.1"/>
</dbReference>
<name>A0ABP8XRM1_9PSEU</name>
<protein>
    <submittedName>
        <fullName evidence="1">Molecular chaperone Hsp90</fullName>
    </submittedName>
</protein>
<evidence type="ECO:0000313" key="1">
    <source>
        <dbReference type="EMBL" id="GAA4713239.1"/>
    </source>
</evidence>
<dbReference type="SUPFAM" id="SSF55874">
    <property type="entry name" value="ATPase domain of HSP90 chaperone/DNA topoisomerase II/histidine kinase"/>
    <property type="match status" value="1"/>
</dbReference>
<proteinExistence type="predicted"/>
<organism evidence="1 2">
    <name type="scientific">Pseudonocardia yuanmonensis</name>
    <dbReference type="NCBI Taxonomy" id="1095914"/>
    <lineage>
        <taxon>Bacteria</taxon>
        <taxon>Bacillati</taxon>
        <taxon>Actinomycetota</taxon>
        <taxon>Actinomycetes</taxon>
        <taxon>Pseudonocardiales</taxon>
        <taxon>Pseudonocardiaceae</taxon>
        <taxon>Pseudonocardia</taxon>
    </lineage>
</organism>
<accession>A0ABP8XRM1</accession>
<reference evidence="2" key="1">
    <citation type="journal article" date="2019" name="Int. J. Syst. Evol. Microbiol.">
        <title>The Global Catalogue of Microorganisms (GCM) 10K type strain sequencing project: providing services to taxonomists for standard genome sequencing and annotation.</title>
        <authorList>
            <consortium name="The Broad Institute Genomics Platform"/>
            <consortium name="The Broad Institute Genome Sequencing Center for Infectious Disease"/>
            <person name="Wu L."/>
            <person name="Ma J."/>
        </authorList>
    </citation>
    <scope>NUCLEOTIDE SEQUENCE [LARGE SCALE GENOMIC DNA]</scope>
    <source>
        <strain evidence="2">JCM 18055</strain>
    </source>
</reference>
<dbReference type="Proteomes" id="UP001500325">
    <property type="component" value="Unassembled WGS sequence"/>
</dbReference>
<gene>
    <name evidence="1" type="ORF">GCM10023215_65180</name>
</gene>
<sequence>MLAAWADSPTRFREDANAEEDLVLGGYAETWFVELAQNAADAARAAGVPGRLCLTAAGGELRVANTGAPLDAAGVAALASLRASPKREDPGSAGRFGVGFAAVLPVSDAPRLVTRHRTGVRFSAADTAAAVRELPGPAAELTRRGGHVPVLRLVWPVEPDEPGPPEGYATEVRLPVRPGLDPADLLERARAAAPDLLLALPDLAEVVVAPPDGEHAVLRRTEADGITTVGDRHYRVVRTSVATEPGAAVEERHRRERGVCWALPVDVRGEPAPFGPDSGEVLHAPTAAVERLGLPARLIADLPLDPDRRRVRTGPTADAVLAAAAAAYLDLVRAVAPECRLDLVPAPGFPLSELDGRLRAAVVDALAEGTWLPAATPDVEELVPRRAEWLDVPGAPGLPVLLAAADPVFARLADVEPRHAAALGELGVHRIGAAGLAERLHGVEREPGWWRGLYAALEPAVESVPGLTEELRALPVPLLDGRLVAGPPSVLLPGADLDPGTRAVAELALPGLHVADPGAVHPLLERLGATATDPGALLDHPALREAVDRSLDDSDAGLDTAPLAEAVLGLLAVTAAPGFGPLALPDADGLPSRADELMLPDAAVRPLFDPEAPIGVLDPAWAARIPREALVAAGVLDGFAVVVDEEPSGPEHDLHDEDLWWDEGAEPSRVVGIRDLDLVADDAWPAALALLAGRPDTRAVVLVPGGYAGWWLARHALLGGHGPGHWRLPGAERLAGLYDPVPVGLDERLLAAVGVRAELTVDSTAGAADLLDRLADPTRTVDAALAADAHAALTAAVAEGLVEVDDLDLPDHVRSLAGTVVSVDDAVVLDAPWTVAVLPAADLVVGGEPHALAEILDLPLASDVVAGEVVGAGRPVRWAALPEVVVACRTAGLPVPAGELWVHDTLEVDLTRPEKGRRSVPTWIDAAGRVHAADPVRALLTLSGRTGEDG</sequence>
<dbReference type="NCBIfam" id="NF047352">
    <property type="entry name" value="P_loop_sacsin"/>
    <property type="match status" value="1"/>
</dbReference>
<dbReference type="EMBL" id="BAABIC010000037">
    <property type="protein sequence ID" value="GAA4713239.1"/>
    <property type="molecule type" value="Genomic_DNA"/>
</dbReference>
<dbReference type="InterPro" id="IPR036890">
    <property type="entry name" value="HATPase_C_sf"/>
</dbReference>